<feature type="domain" description="2EXR" evidence="1">
    <location>
        <begin position="37"/>
        <end position="166"/>
    </location>
</feature>
<dbReference type="InterPro" id="IPR045518">
    <property type="entry name" value="2EXR"/>
</dbReference>
<dbReference type="EMBL" id="CP069036">
    <property type="protein sequence ID" value="QRD02749.1"/>
    <property type="molecule type" value="Genomic_DNA"/>
</dbReference>
<dbReference type="Pfam" id="PF20150">
    <property type="entry name" value="2EXR"/>
    <property type="match status" value="1"/>
</dbReference>
<evidence type="ECO:0000259" key="1">
    <source>
        <dbReference type="Pfam" id="PF20150"/>
    </source>
</evidence>
<organism evidence="2 3">
    <name type="scientific">Phaeosphaeria nodorum (strain SN15 / ATCC MYA-4574 / FGSC 10173)</name>
    <name type="common">Glume blotch fungus</name>
    <name type="synonym">Parastagonospora nodorum</name>
    <dbReference type="NCBI Taxonomy" id="321614"/>
    <lineage>
        <taxon>Eukaryota</taxon>
        <taxon>Fungi</taxon>
        <taxon>Dikarya</taxon>
        <taxon>Ascomycota</taxon>
        <taxon>Pezizomycotina</taxon>
        <taxon>Dothideomycetes</taxon>
        <taxon>Pleosporomycetidae</taxon>
        <taxon>Pleosporales</taxon>
        <taxon>Pleosporineae</taxon>
        <taxon>Phaeosphaeriaceae</taxon>
        <taxon>Parastagonospora</taxon>
    </lineage>
</organism>
<accession>A0A7U2I5T6</accession>
<keyword evidence="3" id="KW-1185">Reference proteome</keyword>
<dbReference type="PANTHER" id="PTHR35910">
    <property type="entry name" value="2EXR DOMAIN-CONTAINING PROTEIN"/>
    <property type="match status" value="1"/>
</dbReference>
<evidence type="ECO:0000313" key="3">
    <source>
        <dbReference type="Proteomes" id="UP000663193"/>
    </source>
</evidence>
<dbReference type="OrthoDB" id="3563445at2759"/>
<name>A0A7U2I5T6_PHANO</name>
<dbReference type="PANTHER" id="PTHR35910:SF6">
    <property type="entry name" value="2EXR DOMAIN-CONTAINING PROTEIN"/>
    <property type="match status" value="1"/>
</dbReference>
<reference evidence="3" key="1">
    <citation type="journal article" date="2021" name="BMC Genomics">
        <title>Chromosome-level genome assembly and manually-curated proteome of model necrotroph Parastagonospora nodorum Sn15 reveals a genome-wide trove of candidate effector homologs, and redundancy of virulence-related functions within an accessory chromosome.</title>
        <authorList>
            <person name="Bertazzoni S."/>
            <person name="Jones D.A.B."/>
            <person name="Phan H.T."/>
            <person name="Tan K.-C."/>
            <person name="Hane J.K."/>
        </authorList>
    </citation>
    <scope>NUCLEOTIDE SEQUENCE [LARGE SCALE GENOMIC DNA]</scope>
    <source>
        <strain evidence="3">SN15 / ATCC MYA-4574 / FGSC 10173)</strain>
    </source>
</reference>
<proteinExistence type="predicted"/>
<dbReference type="Proteomes" id="UP000663193">
    <property type="component" value="Chromosome 14"/>
</dbReference>
<gene>
    <name evidence="2" type="ORF">JI435_307690</name>
</gene>
<dbReference type="AlphaFoldDB" id="A0A7U2I5T6"/>
<sequence>MGCAFSSVPSLRPKLAKNQCSPKEAVEGKPIAFAQAFHPFPRLPYELRRQIWVESLSHQVPRVYALDLDITLTDQNNDTDMPMRPTNVKFAPAIPLDDSDELRNLIDATHTSRKIGSTCREARDATAYVLPDMFEMNANPKPFQGNSQRPHISTGYFRFNAKRDIIGVLHSSIERLDYIRTWAKRGNVLPNSHLIRHVALDIDFTEDTRISGVWTKCGCGRPDCVVCSRDPLLDFTRLFPRLESFHLMQYSTSFVAESVAWPTVDVAPVRECDCYNSGQCIKHDWPLFRGMADDSWFISYTEDGGCMYPILPRLAHDRPQECRWPYYDALGDLDMRILRRVTLGGR</sequence>
<evidence type="ECO:0000313" key="2">
    <source>
        <dbReference type="EMBL" id="QRD02749.1"/>
    </source>
</evidence>
<dbReference type="VEuPathDB" id="FungiDB:JI435_307690"/>
<protein>
    <recommendedName>
        <fullName evidence="1">2EXR domain-containing protein</fullName>
    </recommendedName>
</protein>